<dbReference type="Proteomes" id="UP000779070">
    <property type="component" value="Unassembled WGS sequence"/>
</dbReference>
<accession>A0ABS2ZZ14</accession>
<dbReference type="InterPro" id="IPR009045">
    <property type="entry name" value="Zn_M74/Hedgehog-like"/>
</dbReference>
<comment type="caution">
    <text evidence="1">The sequence shown here is derived from an EMBL/GenBank/DDBJ whole genome shotgun (WGS) entry which is preliminary data.</text>
</comment>
<proteinExistence type="predicted"/>
<dbReference type="SUPFAM" id="SSF55166">
    <property type="entry name" value="Hedgehog/DD-peptidase"/>
    <property type="match status" value="1"/>
</dbReference>
<reference evidence="1 2" key="1">
    <citation type="submission" date="2021-02" db="EMBL/GenBank/DDBJ databases">
        <title>Draft Genome Sequences of 5 Vibrio neptunius Strains Isolated From of Bivalve Hatcheries.</title>
        <authorList>
            <person name="Galvis F."/>
            <person name="Barja J.L."/>
            <person name="Lemos M.L."/>
            <person name="Balado M."/>
        </authorList>
    </citation>
    <scope>NUCLEOTIDE SEQUENCE [LARGE SCALE GENOMIC DNA]</scope>
    <source>
        <strain evidence="1 2">PP-145.98</strain>
    </source>
</reference>
<evidence type="ECO:0000313" key="1">
    <source>
        <dbReference type="EMBL" id="MBN3576672.1"/>
    </source>
</evidence>
<dbReference type="Gene3D" id="3.30.1380.10">
    <property type="match status" value="1"/>
</dbReference>
<sequence length="179" mass="20566">MDDSFEEQLVDWYKRKHFKSTLCNTPNRDSISQLRKLSKDILQPLQKQFGTINITYGFTNHLLLRFILKNSAGDMAPSIDQHASMELNSKGNRICKRDGAACDFYVDGYEQRMDEVAKYICTHLDFDRLYFYGKDRPIHISVGPDNSHYALIRSTRSDGLRVNTKSAKGSATQSLFDNL</sequence>
<gene>
    <name evidence="1" type="ORF">JYA62_03175</name>
</gene>
<organism evidence="1 2">
    <name type="scientific">Vibrio neptunius</name>
    <dbReference type="NCBI Taxonomy" id="170651"/>
    <lineage>
        <taxon>Bacteria</taxon>
        <taxon>Pseudomonadati</taxon>
        <taxon>Pseudomonadota</taxon>
        <taxon>Gammaproteobacteria</taxon>
        <taxon>Vibrionales</taxon>
        <taxon>Vibrionaceae</taxon>
        <taxon>Vibrio</taxon>
    </lineage>
</organism>
<dbReference type="EMBL" id="JAFHLB010000003">
    <property type="protein sequence ID" value="MBN3576672.1"/>
    <property type="molecule type" value="Genomic_DNA"/>
</dbReference>
<keyword evidence="2" id="KW-1185">Reference proteome</keyword>
<dbReference type="RefSeq" id="WP_206369017.1">
    <property type="nucleotide sequence ID" value="NZ_CAWPTM010000111.1"/>
</dbReference>
<evidence type="ECO:0008006" key="3">
    <source>
        <dbReference type="Google" id="ProtNLM"/>
    </source>
</evidence>
<evidence type="ECO:0000313" key="2">
    <source>
        <dbReference type="Proteomes" id="UP000779070"/>
    </source>
</evidence>
<protein>
    <recommendedName>
        <fullName evidence="3">Peptidase M15A C-terminal domain-containing protein</fullName>
    </recommendedName>
</protein>
<name>A0ABS2ZZ14_9VIBR</name>